<sequence>MGNMEIAFAVICFAILILNLGYCVFDSEK</sequence>
<reference evidence="3" key="1">
    <citation type="submission" date="2016-11" db="EMBL/GenBank/DDBJ databases">
        <authorList>
            <person name="Varghese N."/>
            <person name="Submissions S."/>
        </authorList>
    </citation>
    <scope>NUCLEOTIDE SEQUENCE [LARGE SCALE GENOMIC DNA]</scope>
    <source>
        <strain evidence="3">CGMCC 1.6496</strain>
    </source>
</reference>
<name>A0A1M5NLR8_9BACI</name>
<gene>
    <name evidence="2" type="ORF">SAMN05421807_102272</name>
</gene>
<evidence type="ECO:0000313" key="3">
    <source>
        <dbReference type="Proteomes" id="UP000184079"/>
    </source>
</evidence>
<evidence type="ECO:0000256" key="1">
    <source>
        <dbReference type="SAM" id="Phobius"/>
    </source>
</evidence>
<keyword evidence="1" id="KW-1133">Transmembrane helix</keyword>
<organism evidence="2 3">
    <name type="scientific">Virgibacillus chiguensis</name>
    <dbReference type="NCBI Taxonomy" id="411959"/>
    <lineage>
        <taxon>Bacteria</taxon>
        <taxon>Bacillati</taxon>
        <taxon>Bacillota</taxon>
        <taxon>Bacilli</taxon>
        <taxon>Bacillales</taxon>
        <taxon>Bacillaceae</taxon>
        <taxon>Virgibacillus</taxon>
    </lineage>
</organism>
<dbReference type="AlphaFoldDB" id="A0A1M5NLR8"/>
<proteinExistence type="predicted"/>
<keyword evidence="3" id="KW-1185">Reference proteome</keyword>
<keyword evidence="1" id="KW-0472">Membrane</keyword>
<evidence type="ECO:0000313" key="2">
    <source>
        <dbReference type="EMBL" id="SHG90448.1"/>
    </source>
</evidence>
<keyword evidence="1" id="KW-0812">Transmembrane</keyword>
<accession>A0A1M5NLR8</accession>
<dbReference type="Proteomes" id="UP000184079">
    <property type="component" value="Unassembled WGS sequence"/>
</dbReference>
<feature type="transmembrane region" description="Helical" evidence="1">
    <location>
        <begin position="6"/>
        <end position="25"/>
    </location>
</feature>
<protein>
    <submittedName>
        <fullName evidence="2">Uncharacterized protein</fullName>
    </submittedName>
</protein>
<dbReference type="EMBL" id="FQXD01000002">
    <property type="protein sequence ID" value="SHG90448.1"/>
    <property type="molecule type" value="Genomic_DNA"/>
</dbReference>